<name>A0ABD3NW59_9STRA</name>
<feature type="region of interest" description="Disordered" evidence="1">
    <location>
        <begin position="612"/>
        <end position="643"/>
    </location>
</feature>
<feature type="compositionally biased region" description="Low complexity" evidence="1">
    <location>
        <begin position="410"/>
        <end position="419"/>
    </location>
</feature>
<feature type="compositionally biased region" description="Polar residues" evidence="1">
    <location>
        <begin position="433"/>
        <end position="442"/>
    </location>
</feature>
<feature type="compositionally biased region" description="Basic and acidic residues" evidence="1">
    <location>
        <begin position="224"/>
        <end position="252"/>
    </location>
</feature>
<feature type="compositionally biased region" description="Basic and acidic residues" evidence="1">
    <location>
        <begin position="614"/>
        <end position="627"/>
    </location>
</feature>
<feature type="compositionally biased region" description="Basic and acidic residues" evidence="1">
    <location>
        <begin position="379"/>
        <end position="392"/>
    </location>
</feature>
<feature type="region of interest" description="Disordered" evidence="1">
    <location>
        <begin position="365"/>
        <end position="392"/>
    </location>
</feature>
<feature type="compositionally biased region" description="Low complexity" evidence="1">
    <location>
        <begin position="131"/>
        <end position="142"/>
    </location>
</feature>
<proteinExistence type="predicted"/>
<dbReference type="EMBL" id="JALLAZ020001152">
    <property type="protein sequence ID" value="KAL3779648.1"/>
    <property type="molecule type" value="Genomic_DNA"/>
</dbReference>
<gene>
    <name evidence="2" type="ORF">ACHAW5_003647</name>
</gene>
<feature type="compositionally biased region" description="Polar residues" evidence="1">
    <location>
        <begin position="149"/>
        <end position="159"/>
    </location>
</feature>
<feature type="region of interest" description="Disordered" evidence="1">
    <location>
        <begin position="406"/>
        <end position="455"/>
    </location>
</feature>
<protein>
    <submittedName>
        <fullName evidence="2">Uncharacterized protein</fullName>
    </submittedName>
</protein>
<feature type="region of interest" description="Disordered" evidence="1">
    <location>
        <begin position="1"/>
        <end position="32"/>
    </location>
</feature>
<evidence type="ECO:0000313" key="2">
    <source>
        <dbReference type="EMBL" id="KAL3779648.1"/>
    </source>
</evidence>
<feature type="region of interest" description="Disordered" evidence="1">
    <location>
        <begin position="45"/>
        <end position="181"/>
    </location>
</feature>
<dbReference type="Proteomes" id="UP001530315">
    <property type="component" value="Unassembled WGS sequence"/>
</dbReference>
<organism evidence="2 3">
    <name type="scientific">Stephanodiscus triporus</name>
    <dbReference type="NCBI Taxonomy" id="2934178"/>
    <lineage>
        <taxon>Eukaryota</taxon>
        <taxon>Sar</taxon>
        <taxon>Stramenopiles</taxon>
        <taxon>Ochrophyta</taxon>
        <taxon>Bacillariophyta</taxon>
        <taxon>Coscinodiscophyceae</taxon>
        <taxon>Thalassiosirophycidae</taxon>
        <taxon>Stephanodiscales</taxon>
        <taxon>Stephanodiscaceae</taxon>
        <taxon>Stephanodiscus</taxon>
    </lineage>
</organism>
<feature type="compositionally biased region" description="Polar residues" evidence="1">
    <location>
        <begin position="71"/>
        <end position="80"/>
    </location>
</feature>
<feature type="compositionally biased region" description="Low complexity" evidence="1">
    <location>
        <begin position="16"/>
        <end position="25"/>
    </location>
</feature>
<comment type="caution">
    <text evidence="2">The sequence shown here is derived from an EMBL/GenBank/DDBJ whole genome shotgun (WGS) entry which is preliminary data.</text>
</comment>
<feature type="compositionally biased region" description="Polar residues" evidence="1">
    <location>
        <begin position="172"/>
        <end position="181"/>
    </location>
</feature>
<feature type="compositionally biased region" description="Basic and acidic residues" evidence="1">
    <location>
        <begin position="105"/>
        <end position="130"/>
    </location>
</feature>
<accession>A0ABD3NW59</accession>
<dbReference type="AlphaFoldDB" id="A0ABD3NW59"/>
<feature type="compositionally biased region" description="Basic and acidic residues" evidence="1">
    <location>
        <begin position="444"/>
        <end position="455"/>
    </location>
</feature>
<evidence type="ECO:0000256" key="1">
    <source>
        <dbReference type="SAM" id="MobiDB-lite"/>
    </source>
</evidence>
<keyword evidence="3" id="KW-1185">Reference proteome</keyword>
<evidence type="ECO:0000313" key="3">
    <source>
        <dbReference type="Proteomes" id="UP001530315"/>
    </source>
</evidence>
<sequence length="643" mass="71034">MSAERNIIGNSDSSRRSSTSLWSRSRSQHHLPQQYMCRSTAAAGCLGAPPQRRRDDSFRVSSITGGDGGPRSTNKVASSRQSRHDKGKAISLYRPRPIPIETLIDSDRQPPRNRSNLEMKESEPESKPSQDESSNNSKSPSPSRRESSEQITENHYFTTRRSSGNRGRSKSLQSNDDNTALRSTSTKKFVVEIGTNNEVLQVFEFSTNGILTSPDKIAVPYKARDESAASKRGETNACDDKDKARCETEKGDVSPYSSSPPPTKTRSRASSRDDSRDAIACSLRSSSSRDALSSSFRSSLRGSRCNLLQASVSFAMDSEGTLSKPTASIIDDERDVTAKNAGLDISARSEDSYYLRSIDISARSEDSRYRQSISSMSDRALETSERSSESNRRRSVRFFIDHLESHDVPSSSHNTTSTTGNVHERPIFLPPRGQSSTSTGTEAVSRDRSASPRRDRTLSRIVDFDPPASVIKSHQSPIIPPLPNNCTFLRREHSHEKAPVQRSMLTESTGETFSTISCLTADGTILTNHTTRAVVEEDATKFPTLIIESDSSGDDLSILTDPTYFMDKLVPTRVQGRATKDDKAMAQLSKKETKIRKIPPLKVSSSKIRTALKSKLDIPRETTETQRKGPSRVSVTPKKKGRV</sequence>
<feature type="region of interest" description="Disordered" evidence="1">
    <location>
        <begin position="224"/>
        <end position="277"/>
    </location>
</feature>
<reference evidence="2 3" key="1">
    <citation type="submission" date="2024-10" db="EMBL/GenBank/DDBJ databases">
        <title>Updated reference genomes for cyclostephanoid diatoms.</title>
        <authorList>
            <person name="Roberts W.R."/>
            <person name="Alverson A.J."/>
        </authorList>
    </citation>
    <scope>NUCLEOTIDE SEQUENCE [LARGE SCALE GENOMIC DNA]</scope>
    <source>
        <strain evidence="2 3">AJA276-08</strain>
    </source>
</reference>